<evidence type="ECO:0000256" key="1">
    <source>
        <dbReference type="SAM" id="MobiDB-lite"/>
    </source>
</evidence>
<feature type="region of interest" description="Disordered" evidence="1">
    <location>
        <begin position="1"/>
        <end position="37"/>
    </location>
</feature>
<feature type="compositionally biased region" description="Low complexity" evidence="1">
    <location>
        <begin position="11"/>
        <end position="21"/>
    </location>
</feature>
<evidence type="ECO:0000313" key="2">
    <source>
        <dbReference type="EMBL" id="ANB76682.1"/>
    </source>
</evidence>
<dbReference type="KEGG" id="buz:AYM40_31395"/>
<gene>
    <name evidence="2" type="ORF">AYM40_31395</name>
</gene>
<proteinExistence type="predicted"/>
<protein>
    <submittedName>
        <fullName evidence="2">Uncharacterized protein</fullName>
    </submittedName>
</protein>
<dbReference type="AlphaFoldDB" id="A0A160FUF1"/>
<dbReference type="Proteomes" id="UP000076852">
    <property type="component" value="Chromosome 2"/>
</dbReference>
<keyword evidence="3" id="KW-1185">Reference proteome</keyword>
<accession>A0A160FUF1</accession>
<dbReference type="EMBL" id="CP014579">
    <property type="protein sequence ID" value="ANB76682.1"/>
    <property type="molecule type" value="Genomic_DNA"/>
</dbReference>
<evidence type="ECO:0000313" key="3">
    <source>
        <dbReference type="Proteomes" id="UP000076852"/>
    </source>
</evidence>
<organism evidence="2 3">
    <name type="scientific">Paraburkholderia phytofirmans OLGA172</name>
    <dbReference type="NCBI Taxonomy" id="1417228"/>
    <lineage>
        <taxon>Bacteria</taxon>
        <taxon>Pseudomonadati</taxon>
        <taxon>Pseudomonadota</taxon>
        <taxon>Betaproteobacteria</taxon>
        <taxon>Burkholderiales</taxon>
        <taxon>Burkholderiaceae</taxon>
        <taxon>Paraburkholderia</taxon>
    </lineage>
</organism>
<sequence length="66" mass="7016">MHAVAPGASEGQRGAQAAGLRGVKRAGPESSSQVGSRGEWCDCYRDVEIVLAGQRVGRFVERLQCN</sequence>
<name>A0A160FUF1_9BURK</name>
<dbReference type="RefSeq" id="WP_063499895.1">
    <property type="nucleotide sequence ID" value="NZ_CP014579.1"/>
</dbReference>
<reference evidence="2 3" key="1">
    <citation type="journal article" date="2016" name="Gene">
        <title>PacBio SMRT assembly of a complex multi-replicon genome reveals chlorocatechol degradative operon in a region of genome plasticity.</title>
        <authorList>
            <person name="Ricker N."/>
            <person name="Shen S.Y."/>
            <person name="Goordial J."/>
            <person name="Jin S."/>
            <person name="Fulthorpe R.R."/>
        </authorList>
    </citation>
    <scope>NUCLEOTIDE SEQUENCE [LARGE SCALE GENOMIC DNA]</scope>
    <source>
        <strain evidence="2 3">OLGA172</strain>
    </source>
</reference>